<protein>
    <submittedName>
        <fullName evidence="2">DUF4189 domain-containing protein</fullName>
    </submittedName>
</protein>
<comment type="caution">
    <text evidence="2">The sequence shown here is derived from an EMBL/GenBank/DDBJ whole genome shotgun (WGS) entry which is preliminary data.</text>
</comment>
<reference evidence="2 3" key="1">
    <citation type="submission" date="2018-07" db="EMBL/GenBank/DDBJ databases">
        <title>Whole genome Sequencing of Pseudoxanthomonas gei KCTC 32298 (T).</title>
        <authorList>
            <person name="Kumar S."/>
            <person name="Bansal K."/>
            <person name="Kaur A."/>
            <person name="Patil P."/>
            <person name="Sharma S."/>
            <person name="Patil P.B."/>
        </authorList>
    </citation>
    <scope>NUCLEOTIDE SEQUENCE [LARGE SCALE GENOMIC DNA]</scope>
    <source>
        <strain evidence="2 3">KCTC 32298</strain>
    </source>
</reference>
<dbReference type="EMBL" id="QOVG01000003">
    <property type="protein sequence ID" value="NDK38438.1"/>
    <property type="molecule type" value="Genomic_DNA"/>
</dbReference>
<evidence type="ECO:0000313" key="3">
    <source>
        <dbReference type="Proteomes" id="UP001429354"/>
    </source>
</evidence>
<dbReference type="Proteomes" id="UP001429354">
    <property type="component" value="Unassembled WGS sequence"/>
</dbReference>
<name>A0ABX0AGV6_9GAMM</name>
<organism evidence="2 3">
    <name type="scientific">Pseudoxanthomonas gei</name>
    <dbReference type="NCBI Taxonomy" id="1383030"/>
    <lineage>
        <taxon>Bacteria</taxon>
        <taxon>Pseudomonadati</taxon>
        <taxon>Pseudomonadota</taxon>
        <taxon>Gammaproteobacteria</taxon>
        <taxon>Lysobacterales</taxon>
        <taxon>Lysobacteraceae</taxon>
        <taxon>Pseudoxanthomonas</taxon>
    </lineage>
</organism>
<sequence>MPGNSSSPSPARSRPVLWEDRWGSIAVDFPGGLFGVASSMQNKEAAEAAAMADCQIAGGKDCNVDLSYYNQCGVVAWGENYAATASAGTKEKAASRALFLCGEKTGKCKIYYADCSLPERVE</sequence>
<evidence type="ECO:0000313" key="2">
    <source>
        <dbReference type="EMBL" id="NDK38438.1"/>
    </source>
</evidence>
<feature type="domain" description="DUF4189" evidence="1">
    <location>
        <begin position="22"/>
        <end position="115"/>
    </location>
</feature>
<accession>A0ABX0AGV6</accession>
<dbReference type="Pfam" id="PF13827">
    <property type="entry name" value="DUF4189"/>
    <property type="match status" value="1"/>
</dbReference>
<dbReference type="InterPro" id="IPR025240">
    <property type="entry name" value="DUF4189"/>
</dbReference>
<keyword evidence="3" id="KW-1185">Reference proteome</keyword>
<proteinExistence type="predicted"/>
<gene>
    <name evidence="2" type="ORF">DT603_06225</name>
</gene>
<evidence type="ECO:0000259" key="1">
    <source>
        <dbReference type="Pfam" id="PF13827"/>
    </source>
</evidence>